<evidence type="ECO:0000256" key="1">
    <source>
        <dbReference type="ARBA" id="ARBA00012244"/>
    </source>
</evidence>
<dbReference type="Gene3D" id="3.40.1470.10">
    <property type="entry name" value="Bifunctional carbon monoxide dehydrogenase/acetyl-coa synthase(codh/acs), Chain M, domain 5"/>
    <property type="match status" value="1"/>
</dbReference>
<dbReference type="InterPro" id="IPR011254">
    <property type="entry name" value="Prismane-like_sf"/>
</dbReference>
<gene>
    <name evidence="8" type="ORF">S06H3_26096</name>
</gene>
<dbReference type="NCBIfam" id="TIGR00316">
    <property type="entry name" value="cdhC"/>
    <property type="match status" value="1"/>
</dbReference>
<dbReference type="GO" id="GO:0006084">
    <property type="term" value="P:acetyl-CoA metabolic process"/>
    <property type="evidence" value="ECO:0007669"/>
    <property type="project" value="InterPro"/>
</dbReference>
<comment type="caution">
    <text evidence="8">The sequence shown here is derived from an EMBL/GenBank/DDBJ whole genome shotgun (WGS) entry which is preliminary data.</text>
</comment>
<reference evidence="8" key="1">
    <citation type="journal article" date="2014" name="Front. Microbiol.">
        <title>High frequency of phylogenetically diverse reductive dehalogenase-homologous genes in deep subseafloor sedimentary metagenomes.</title>
        <authorList>
            <person name="Kawai M."/>
            <person name="Futagami T."/>
            <person name="Toyoda A."/>
            <person name="Takaki Y."/>
            <person name="Nishi S."/>
            <person name="Hori S."/>
            <person name="Arai W."/>
            <person name="Tsubouchi T."/>
            <person name="Morono Y."/>
            <person name="Uchiyama I."/>
            <person name="Ito T."/>
            <person name="Fujiyama A."/>
            <person name="Inagaki F."/>
            <person name="Takami H."/>
        </authorList>
    </citation>
    <scope>NUCLEOTIDE SEQUENCE</scope>
    <source>
        <strain evidence="8">Expedition CK06-06</strain>
    </source>
</reference>
<dbReference type="Gene3D" id="3.40.970.20">
    <property type="entry name" value="Carbon monoxide dehydrogenase alpha subunit. Chain D, domain 4"/>
    <property type="match status" value="1"/>
</dbReference>
<protein>
    <recommendedName>
        <fullName evidence="1">CO-methylating acetyl-CoA synthase</fullName>
        <ecNumber evidence="1">2.3.1.169</ecNumber>
    </recommendedName>
</protein>
<feature type="non-terminal residue" evidence="8">
    <location>
        <position position="297"/>
    </location>
</feature>
<sequence length="297" mass="33704">HMNQRADTWIRVNKTAAKKGWTTLKEFGEILNFLYTSEMDIIEKIQITLITDPDLIEKLYPEAKAAYAARDQRVLTLHDEDVDTFYGCVLCQSFAPTHVSIISPDRIGNCGAINWFDGRAAAKIDPEGPIFAIPRGDLIDPTKGEYAGANQVERERSLGTYDRVYLYSAFEHPHTSCGCFEAIVFYIPEVDAFGIVHREFKGKTVIGETFSHMAGETSGGRQVEGRLGTGLEQIRSPKFIQADGGLHRMVWMPKEIKERYRETIEAKGLWDKIAIEEDVADVDQLLKWLDEHQHPWL</sequence>
<evidence type="ECO:0000259" key="7">
    <source>
        <dbReference type="Pfam" id="PF19436"/>
    </source>
</evidence>
<dbReference type="PANTHER" id="PTHR42281:SF1">
    <property type="entry name" value="ACETYL-COA DECARBONYLASE_SYNTHASE COMPLEX SUBUNIT BETA 1"/>
    <property type="match status" value="1"/>
</dbReference>
<keyword evidence="2" id="KW-0533">Nickel</keyword>
<feature type="domain" description="CO dehydrogenase/acetyl-CoA synthase complex beta subunit C-terminal" evidence="7">
    <location>
        <begin position="67"/>
        <end position="296"/>
    </location>
</feature>
<evidence type="ECO:0000256" key="5">
    <source>
        <dbReference type="ARBA" id="ARBA00023004"/>
    </source>
</evidence>
<dbReference type="SUPFAM" id="SSF56821">
    <property type="entry name" value="Prismane protein-like"/>
    <property type="match status" value="1"/>
</dbReference>
<evidence type="ECO:0000256" key="3">
    <source>
        <dbReference type="ARBA" id="ARBA00022679"/>
    </source>
</evidence>
<proteinExistence type="predicted"/>
<keyword evidence="6" id="KW-0411">Iron-sulfur</keyword>
<dbReference type="Pfam" id="PF03598">
    <property type="entry name" value="CdhC"/>
    <property type="match status" value="1"/>
</dbReference>
<name>X1M467_9ZZZZ</name>
<feature type="non-terminal residue" evidence="8">
    <location>
        <position position="1"/>
    </location>
</feature>
<accession>X1M467</accession>
<dbReference type="Gene3D" id="3.30.1650.10">
    <property type="entry name" value="Bifunctional carbon monoxide dehydrogenase/acetyl-coa synthase(codh/acs), Chain M, domain 3"/>
    <property type="match status" value="1"/>
</dbReference>
<dbReference type="AlphaFoldDB" id="X1M467"/>
<dbReference type="Pfam" id="PF19436">
    <property type="entry name" value="ACS_CODH_B_C"/>
    <property type="match status" value="1"/>
</dbReference>
<evidence type="ECO:0000313" key="8">
    <source>
        <dbReference type="EMBL" id="GAI26392.1"/>
    </source>
</evidence>
<dbReference type="GO" id="GO:0051536">
    <property type="term" value="F:iron-sulfur cluster binding"/>
    <property type="evidence" value="ECO:0007669"/>
    <property type="project" value="UniProtKB-KW"/>
</dbReference>
<evidence type="ECO:0000256" key="2">
    <source>
        <dbReference type="ARBA" id="ARBA00022596"/>
    </source>
</evidence>
<dbReference type="EC" id="2.3.1.169" evidence="1"/>
<dbReference type="GO" id="GO:0046872">
    <property type="term" value="F:metal ion binding"/>
    <property type="evidence" value="ECO:0007669"/>
    <property type="project" value="UniProtKB-KW"/>
</dbReference>
<dbReference type="EMBL" id="BARV01015059">
    <property type="protein sequence ID" value="GAI26392.1"/>
    <property type="molecule type" value="Genomic_DNA"/>
</dbReference>
<keyword evidence="4" id="KW-0479">Metal-binding</keyword>
<dbReference type="GO" id="GO:0043885">
    <property type="term" value="F:anaerobic carbon-monoxide dehydrogenase activity"/>
    <property type="evidence" value="ECO:0007669"/>
    <property type="project" value="InterPro"/>
</dbReference>
<dbReference type="GO" id="GO:0043884">
    <property type="term" value="F:CO-methylating acetyl-CoA synthase activity"/>
    <property type="evidence" value="ECO:0007669"/>
    <property type="project" value="UniProtKB-EC"/>
</dbReference>
<dbReference type="InterPro" id="IPR004461">
    <property type="entry name" value="CO_DH/Ac-CoA_synth_bsu"/>
</dbReference>
<keyword evidence="3" id="KW-0808">Transferase</keyword>
<dbReference type="InterPro" id="IPR038571">
    <property type="entry name" value="CO_DH/Ac-CoA_synth_bsu_3_sf"/>
</dbReference>
<dbReference type="PANTHER" id="PTHR42281">
    <property type="match status" value="1"/>
</dbReference>
<evidence type="ECO:0000256" key="4">
    <source>
        <dbReference type="ARBA" id="ARBA00022723"/>
    </source>
</evidence>
<keyword evidence="5" id="KW-0408">Iron</keyword>
<evidence type="ECO:0000256" key="6">
    <source>
        <dbReference type="ARBA" id="ARBA00023014"/>
    </source>
</evidence>
<dbReference type="NCBIfam" id="NF003379">
    <property type="entry name" value="PRK04456.1"/>
    <property type="match status" value="1"/>
</dbReference>
<dbReference type="InterPro" id="IPR045822">
    <property type="entry name" value="ACS_CODH_B_C"/>
</dbReference>
<organism evidence="8">
    <name type="scientific">marine sediment metagenome</name>
    <dbReference type="NCBI Taxonomy" id="412755"/>
    <lineage>
        <taxon>unclassified sequences</taxon>
        <taxon>metagenomes</taxon>
        <taxon>ecological metagenomes</taxon>
    </lineage>
</organism>